<evidence type="ECO:0000259" key="9">
    <source>
        <dbReference type="PROSITE" id="PS52004"/>
    </source>
</evidence>
<reference evidence="10 11" key="1">
    <citation type="submission" date="2021-06" db="EMBL/GenBank/DDBJ databases">
        <authorList>
            <person name="Kallberg Y."/>
            <person name="Tangrot J."/>
            <person name="Rosling A."/>
        </authorList>
    </citation>
    <scope>NUCLEOTIDE SEQUENCE [LARGE SCALE GENOMIC DNA]</scope>
    <source>
        <strain evidence="10 11">120-4 pot B 10/14</strain>
    </source>
</reference>
<comment type="similarity">
    <text evidence="1">Belongs to the thiolase-like superfamily. Beta-ketoacyl-ACP synthases family.</text>
</comment>
<evidence type="ECO:0000256" key="6">
    <source>
        <dbReference type="ARBA" id="ARBA00023098"/>
    </source>
</evidence>
<dbReference type="PROSITE" id="PS52004">
    <property type="entry name" value="KS3_2"/>
    <property type="match status" value="1"/>
</dbReference>
<evidence type="ECO:0000313" key="10">
    <source>
        <dbReference type="EMBL" id="CAG8765710.1"/>
    </source>
</evidence>
<keyword evidence="3" id="KW-0444">Lipid biosynthesis</keyword>
<feature type="non-terminal residue" evidence="10">
    <location>
        <position position="444"/>
    </location>
</feature>
<comment type="caution">
    <text evidence="10">The sequence shown here is derived from an EMBL/GenBank/DDBJ whole genome shotgun (WGS) entry which is preliminary data.</text>
</comment>
<evidence type="ECO:0000256" key="2">
    <source>
        <dbReference type="ARBA" id="ARBA00013191"/>
    </source>
</evidence>
<dbReference type="InterPro" id="IPR020841">
    <property type="entry name" value="PKS_Beta-ketoAc_synthase_dom"/>
</dbReference>
<keyword evidence="11" id="KW-1185">Reference proteome</keyword>
<dbReference type="NCBIfam" id="NF005589">
    <property type="entry name" value="PRK07314.1"/>
    <property type="match status" value="1"/>
</dbReference>
<dbReference type="InterPro" id="IPR000794">
    <property type="entry name" value="Beta-ketoacyl_synthase"/>
</dbReference>
<dbReference type="InterPro" id="IPR014031">
    <property type="entry name" value="Ketoacyl_synth_C"/>
</dbReference>
<accession>A0ABN7VFG5</accession>
<dbReference type="SUPFAM" id="SSF53901">
    <property type="entry name" value="Thiolase-like"/>
    <property type="match status" value="2"/>
</dbReference>
<dbReference type="PANTHER" id="PTHR11712:SF336">
    <property type="entry name" value="3-OXOACYL-[ACYL-CARRIER-PROTEIN] SYNTHASE, MITOCHONDRIAL"/>
    <property type="match status" value="1"/>
</dbReference>
<dbReference type="PROSITE" id="PS00606">
    <property type="entry name" value="KS3_1"/>
    <property type="match status" value="1"/>
</dbReference>
<dbReference type="InterPro" id="IPR016039">
    <property type="entry name" value="Thiolase-like"/>
</dbReference>
<dbReference type="Gene3D" id="3.40.47.10">
    <property type="match status" value="1"/>
</dbReference>
<keyword evidence="5" id="KW-0276">Fatty acid metabolism</keyword>
<dbReference type="Proteomes" id="UP000789901">
    <property type="component" value="Unassembled WGS sequence"/>
</dbReference>
<keyword evidence="8" id="KW-0012">Acyltransferase</keyword>
<evidence type="ECO:0000313" key="11">
    <source>
        <dbReference type="Proteomes" id="UP000789901"/>
    </source>
</evidence>
<feature type="domain" description="Ketosynthase family 3 (KS3)" evidence="9">
    <location>
        <begin position="3"/>
        <end position="444"/>
    </location>
</feature>
<organism evidence="10 11">
    <name type="scientific">Gigaspora margarita</name>
    <dbReference type="NCBI Taxonomy" id="4874"/>
    <lineage>
        <taxon>Eukaryota</taxon>
        <taxon>Fungi</taxon>
        <taxon>Fungi incertae sedis</taxon>
        <taxon>Mucoromycota</taxon>
        <taxon>Glomeromycotina</taxon>
        <taxon>Glomeromycetes</taxon>
        <taxon>Diversisporales</taxon>
        <taxon>Gigasporaceae</taxon>
        <taxon>Gigaspora</taxon>
    </lineage>
</organism>
<dbReference type="InterPro" id="IPR017568">
    <property type="entry name" value="3-oxoacyl-ACP_synth-2"/>
</dbReference>
<dbReference type="EMBL" id="CAJVQB010013983">
    <property type="protein sequence ID" value="CAG8765710.1"/>
    <property type="molecule type" value="Genomic_DNA"/>
</dbReference>
<dbReference type="InterPro" id="IPR014030">
    <property type="entry name" value="Ketoacyl_synth_N"/>
</dbReference>
<evidence type="ECO:0000256" key="8">
    <source>
        <dbReference type="ARBA" id="ARBA00023315"/>
    </source>
</evidence>
<dbReference type="Pfam" id="PF02801">
    <property type="entry name" value="Ketoacyl-synt_C"/>
    <property type="match status" value="1"/>
</dbReference>
<keyword evidence="7" id="KW-0275">Fatty acid biosynthesis</keyword>
<keyword evidence="6" id="KW-0443">Lipid metabolism</keyword>
<evidence type="ECO:0000256" key="5">
    <source>
        <dbReference type="ARBA" id="ARBA00022832"/>
    </source>
</evidence>
<sequence length="444" mass="47223">MSSRRVVITGLGLVTPLSTGVKSSWKKLINSESGIISLKSSNITSKPGVNQNTLEEKEEGKFNELSSTVGGKVKPGKYDEGGFDPKEWLDPGDERKMALFTQYAICAAKQALNDAEWAPTSDFERERTGVCIGSGIGSLEDVISNTIIFENYVGTEEGKSNVCAKNLNKYGGRSLNDEGPNHAVSTACTTGAHAIGDASRFIQFGDADVIIAGGSEASILPLTIAGFANRAKSLATKYNDRPEEASRPFDRDRDGFVISEGAGVVVLEEYSHAKNRGAHMYAEIQGYGLSGDAYHMTAPLENGVGAELAMRRALNNAKLLPKNIDYINAHATSTLLGDIAENRAIKSIFEDAGAPHKLAVSSNKGSIGHLLGAAGAVEAIFTILALYHNILPPTLNLHNPGDPVSDFLSFNYVPLNAQQHPGIRAALTNSFGFGGTNASLCFTK</sequence>
<dbReference type="PANTHER" id="PTHR11712">
    <property type="entry name" value="POLYKETIDE SYNTHASE-RELATED"/>
    <property type="match status" value="1"/>
</dbReference>
<dbReference type="SMART" id="SM00825">
    <property type="entry name" value="PKS_KS"/>
    <property type="match status" value="1"/>
</dbReference>
<gene>
    <name evidence="10" type="ORF">GMARGA_LOCUS17996</name>
</gene>
<proteinExistence type="inferred from homology"/>
<evidence type="ECO:0000256" key="3">
    <source>
        <dbReference type="ARBA" id="ARBA00022516"/>
    </source>
</evidence>
<dbReference type="CDD" id="cd00834">
    <property type="entry name" value="KAS_I_II"/>
    <property type="match status" value="1"/>
</dbReference>
<dbReference type="Pfam" id="PF00109">
    <property type="entry name" value="ketoacyl-synt"/>
    <property type="match status" value="1"/>
</dbReference>
<evidence type="ECO:0000256" key="1">
    <source>
        <dbReference type="ARBA" id="ARBA00008467"/>
    </source>
</evidence>
<evidence type="ECO:0000256" key="7">
    <source>
        <dbReference type="ARBA" id="ARBA00023160"/>
    </source>
</evidence>
<protein>
    <recommendedName>
        <fullName evidence="2">beta-ketoacyl-[acyl-carrier-protein] synthase I</fullName>
        <ecNumber evidence="2">2.3.1.41</ecNumber>
    </recommendedName>
</protein>
<name>A0ABN7VFG5_GIGMA</name>
<keyword evidence="4" id="KW-0808">Transferase</keyword>
<evidence type="ECO:0000256" key="4">
    <source>
        <dbReference type="ARBA" id="ARBA00022679"/>
    </source>
</evidence>
<dbReference type="InterPro" id="IPR018201">
    <property type="entry name" value="Ketoacyl_synth_AS"/>
</dbReference>
<dbReference type="EC" id="2.3.1.41" evidence="2"/>
<dbReference type="PIRSF" id="PIRSF000447">
    <property type="entry name" value="KAS_II"/>
    <property type="match status" value="1"/>
</dbReference>